<organism evidence="3 4">
    <name type="scientific">Gigaspora margarita</name>
    <dbReference type="NCBI Taxonomy" id="4874"/>
    <lineage>
        <taxon>Eukaryota</taxon>
        <taxon>Fungi</taxon>
        <taxon>Fungi incertae sedis</taxon>
        <taxon>Mucoromycota</taxon>
        <taxon>Glomeromycotina</taxon>
        <taxon>Glomeromycetes</taxon>
        <taxon>Diversisporales</taxon>
        <taxon>Gigasporaceae</taxon>
        <taxon>Gigaspora</taxon>
    </lineage>
</organism>
<gene>
    <name evidence="3" type="ORF">F8M41_002608</name>
</gene>
<dbReference type="SUPFAM" id="SSF53098">
    <property type="entry name" value="Ribonuclease H-like"/>
    <property type="match status" value="1"/>
</dbReference>
<evidence type="ECO:0000313" key="3">
    <source>
        <dbReference type="EMBL" id="KAF0448988.1"/>
    </source>
</evidence>
<dbReference type="AlphaFoldDB" id="A0A8H3XE26"/>
<feature type="compositionally biased region" description="Low complexity" evidence="1">
    <location>
        <begin position="15"/>
        <end position="28"/>
    </location>
</feature>
<dbReference type="InterPro" id="IPR008906">
    <property type="entry name" value="HATC_C_dom"/>
</dbReference>
<sequence length="146" mass="16902">MRQQYNELCLTQTDNLSTTDNTSTTTDNPFLTSSHQRKKTKISTFFIHLHTENSENSNIEPNEFEQYCEIPEISLDEGSWRKHNTLFSTMAILARRYLAVPASSVPSEHLFSDAGNHVTDKRNRLDPDLLSKLVFLKKNMKYNTIF</sequence>
<feature type="region of interest" description="Disordered" evidence="1">
    <location>
        <begin position="15"/>
        <end position="34"/>
    </location>
</feature>
<dbReference type="EMBL" id="WTPW01001223">
    <property type="protein sequence ID" value="KAF0448988.1"/>
    <property type="molecule type" value="Genomic_DNA"/>
</dbReference>
<comment type="caution">
    <text evidence="3">The sequence shown here is derived from an EMBL/GenBank/DDBJ whole genome shotgun (WGS) entry which is preliminary data.</text>
</comment>
<evidence type="ECO:0000313" key="4">
    <source>
        <dbReference type="Proteomes" id="UP000439903"/>
    </source>
</evidence>
<dbReference type="Pfam" id="PF05699">
    <property type="entry name" value="Dimer_Tnp_hAT"/>
    <property type="match status" value="1"/>
</dbReference>
<feature type="domain" description="HAT C-terminal dimerisation" evidence="2">
    <location>
        <begin position="80"/>
        <end position="140"/>
    </location>
</feature>
<dbReference type="PANTHER" id="PTHR47611:SF3">
    <property type="entry name" value="HAT C-TERMINAL DIMERISATION DOMAIN-CONTAINING PROTEIN"/>
    <property type="match status" value="1"/>
</dbReference>
<protein>
    <submittedName>
        <fullName evidence="3">Zinc finger bed domain-containing protein 1-like</fullName>
    </submittedName>
</protein>
<proteinExistence type="predicted"/>
<dbReference type="OrthoDB" id="2409584at2759"/>
<reference evidence="3 4" key="1">
    <citation type="journal article" date="2019" name="Environ. Microbiol.">
        <title>At the nexus of three kingdoms: the genome of the mycorrhizal fungus Gigaspora margarita provides insights into plant, endobacterial and fungal interactions.</title>
        <authorList>
            <person name="Venice F."/>
            <person name="Ghignone S."/>
            <person name="Salvioli di Fossalunga A."/>
            <person name="Amselem J."/>
            <person name="Novero M."/>
            <person name="Xianan X."/>
            <person name="Sedzielewska Toro K."/>
            <person name="Morin E."/>
            <person name="Lipzen A."/>
            <person name="Grigoriev I.V."/>
            <person name="Henrissat B."/>
            <person name="Martin F.M."/>
            <person name="Bonfante P."/>
        </authorList>
    </citation>
    <scope>NUCLEOTIDE SEQUENCE [LARGE SCALE GENOMIC DNA]</scope>
    <source>
        <strain evidence="3 4">BEG34</strain>
    </source>
</reference>
<dbReference type="GO" id="GO:0046983">
    <property type="term" value="F:protein dimerization activity"/>
    <property type="evidence" value="ECO:0007669"/>
    <property type="project" value="InterPro"/>
</dbReference>
<dbReference type="Proteomes" id="UP000439903">
    <property type="component" value="Unassembled WGS sequence"/>
</dbReference>
<evidence type="ECO:0000259" key="2">
    <source>
        <dbReference type="Pfam" id="PF05699"/>
    </source>
</evidence>
<dbReference type="PANTHER" id="PTHR47611">
    <property type="entry name" value="HAT DIMERISATION DOMAIN, C-TERMINAL"/>
    <property type="match status" value="1"/>
</dbReference>
<name>A0A8H3XE26_GIGMA</name>
<evidence type="ECO:0000256" key="1">
    <source>
        <dbReference type="SAM" id="MobiDB-lite"/>
    </source>
</evidence>
<accession>A0A8H3XE26</accession>
<dbReference type="InterPro" id="IPR012337">
    <property type="entry name" value="RNaseH-like_sf"/>
</dbReference>
<keyword evidence="4" id="KW-1185">Reference proteome</keyword>